<dbReference type="InterPro" id="IPR001005">
    <property type="entry name" value="SANT/Myb"/>
</dbReference>
<dbReference type="CDD" id="cd00167">
    <property type="entry name" value="SANT"/>
    <property type="match status" value="1"/>
</dbReference>
<dbReference type="EMBL" id="JACEFO010000329">
    <property type="protein sequence ID" value="KAF8775127.1"/>
    <property type="molecule type" value="Genomic_DNA"/>
</dbReference>
<protein>
    <submittedName>
        <fullName evidence="1">Uncharacterized protein</fullName>
    </submittedName>
</protein>
<accession>A0A835FRR0</accession>
<dbReference type="Proteomes" id="UP000636709">
    <property type="component" value="Unassembled WGS sequence"/>
</dbReference>
<organism evidence="1 2">
    <name type="scientific">Digitaria exilis</name>
    <dbReference type="NCBI Taxonomy" id="1010633"/>
    <lineage>
        <taxon>Eukaryota</taxon>
        <taxon>Viridiplantae</taxon>
        <taxon>Streptophyta</taxon>
        <taxon>Embryophyta</taxon>
        <taxon>Tracheophyta</taxon>
        <taxon>Spermatophyta</taxon>
        <taxon>Magnoliopsida</taxon>
        <taxon>Liliopsida</taxon>
        <taxon>Poales</taxon>
        <taxon>Poaceae</taxon>
        <taxon>PACMAD clade</taxon>
        <taxon>Panicoideae</taxon>
        <taxon>Panicodae</taxon>
        <taxon>Paniceae</taxon>
        <taxon>Anthephorinae</taxon>
        <taxon>Digitaria</taxon>
    </lineage>
</organism>
<keyword evidence="2" id="KW-1185">Reference proteome</keyword>
<reference evidence="1" key="1">
    <citation type="submission" date="2020-07" db="EMBL/GenBank/DDBJ databases">
        <title>Genome sequence and genetic diversity analysis of an under-domesticated orphan crop, white fonio (Digitaria exilis).</title>
        <authorList>
            <person name="Bennetzen J.L."/>
            <person name="Chen S."/>
            <person name="Ma X."/>
            <person name="Wang X."/>
            <person name="Yssel A.E.J."/>
            <person name="Chaluvadi S.R."/>
            <person name="Johnson M."/>
            <person name="Gangashetty P."/>
            <person name="Hamidou F."/>
            <person name="Sanogo M.D."/>
            <person name="Zwaenepoel A."/>
            <person name="Wallace J."/>
            <person name="Van De Peer Y."/>
            <person name="Van Deynze A."/>
        </authorList>
    </citation>
    <scope>NUCLEOTIDE SEQUENCE</scope>
    <source>
        <tissue evidence="1">Leaves</tissue>
    </source>
</reference>
<name>A0A835FRR0_9POAL</name>
<gene>
    <name evidence="1" type="ORF">HU200_004947</name>
</gene>
<evidence type="ECO:0000313" key="2">
    <source>
        <dbReference type="Proteomes" id="UP000636709"/>
    </source>
</evidence>
<comment type="caution">
    <text evidence="1">The sequence shown here is derived from an EMBL/GenBank/DDBJ whole genome shotgun (WGS) entry which is preliminary data.</text>
</comment>
<dbReference type="AlphaFoldDB" id="A0A835FRR0"/>
<sequence>MNCTDFLARSVRALPRVLRLFKAMVKVHGERKWAAIAQHCPGRIRQAVAASAGPTTCAPASTRFQGGQLPQLPTELQGATTELIHGRSRQRERVMAIYGNGSGGVGSSELGVADLMPQLFAGYQRLPIAMAAESGETRFPGGRR</sequence>
<proteinExistence type="predicted"/>
<evidence type="ECO:0000313" key="1">
    <source>
        <dbReference type="EMBL" id="KAF8775127.1"/>
    </source>
</evidence>